<accession>A0ABS4T6X6</accession>
<evidence type="ECO:0008006" key="4">
    <source>
        <dbReference type="Google" id="ProtNLM"/>
    </source>
</evidence>
<name>A0ABS4T6X6_9PSEU</name>
<dbReference type="RefSeq" id="WP_209633986.1">
    <property type="nucleotide sequence ID" value="NZ_JAGINW010000001.1"/>
</dbReference>
<gene>
    <name evidence="2" type="ORF">JOF56_000518</name>
</gene>
<feature type="chain" id="PRO_5047290670" description="Lipoprotein" evidence="1">
    <location>
        <begin position="28"/>
        <end position="219"/>
    </location>
</feature>
<dbReference type="Proteomes" id="UP001519332">
    <property type="component" value="Unassembled WGS sequence"/>
</dbReference>
<evidence type="ECO:0000256" key="1">
    <source>
        <dbReference type="SAM" id="SignalP"/>
    </source>
</evidence>
<dbReference type="EMBL" id="JAGINW010000001">
    <property type="protein sequence ID" value="MBP2320133.1"/>
    <property type="molecule type" value="Genomic_DNA"/>
</dbReference>
<sequence>MLVTSRPALSRVRLMAPLFAAAIAVLAACGSPSSGAPSSGSGAGGTAKETKAPIKKTLTETDFQGLCAGAPQAAATAYDKTKAGIHPVLGFGSKPYDSDAEKLSPLDIPEGFTVKWDKDKNVYTEIQLVVCAKRTTDTVVKKCDGYKKDGKPTGQVLNLHSTTYEVKLYTASTGDVIATKNIDAPGKDCPSVALSDQTDEYEEVDEQVVAFIQPFVKTT</sequence>
<protein>
    <recommendedName>
        <fullName evidence="4">Lipoprotein</fullName>
    </recommendedName>
</protein>
<keyword evidence="3" id="KW-1185">Reference proteome</keyword>
<reference evidence="2 3" key="1">
    <citation type="submission" date="2021-03" db="EMBL/GenBank/DDBJ databases">
        <title>Sequencing the genomes of 1000 actinobacteria strains.</title>
        <authorList>
            <person name="Klenk H.-P."/>
        </authorList>
    </citation>
    <scope>NUCLEOTIDE SEQUENCE [LARGE SCALE GENOMIC DNA]</scope>
    <source>
        <strain evidence="2 3">DSM 46670</strain>
    </source>
</reference>
<keyword evidence="1" id="KW-0732">Signal</keyword>
<evidence type="ECO:0000313" key="2">
    <source>
        <dbReference type="EMBL" id="MBP2320133.1"/>
    </source>
</evidence>
<proteinExistence type="predicted"/>
<organism evidence="2 3">
    <name type="scientific">Kibdelosporangium banguiense</name>
    <dbReference type="NCBI Taxonomy" id="1365924"/>
    <lineage>
        <taxon>Bacteria</taxon>
        <taxon>Bacillati</taxon>
        <taxon>Actinomycetota</taxon>
        <taxon>Actinomycetes</taxon>
        <taxon>Pseudonocardiales</taxon>
        <taxon>Pseudonocardiaceae</taxon>
        <taxon>Kibdelosporangium</taxon>
    </lineage>
</organism>
<comment type="caution">
    <text evidence="2">The sequence shown here is derived from an EMBL/GenBank/DDBJ whole genome shotgun (WGS) entry which is preliminary data.</text>
</comment>
<feature type="signal peptide" evidence="1">
    <location>
        <begin position="1"/>
        <end position="27"/>
    </location>
</feature>
<dbReference type="PROSITE" id="PS51257">
    <property type="entry name" value="PROKAR_LIPOPROTEIN"/>
    <property type="match status" value="1"/>
</dbReference>
<evidence type="ECO:0000313" key="3">
    <source>
        <dbReference type="Proteomes" id="UP001519332"/>
    </source>
</evidence>